<keyword evidence="3" id="KW-1185">Reference proteome</keyword>
<proteinExistence type="predicted"/>
<evidence type="ECO:0000259" key="1">
    <source>
        <dbReference type="Pfam" id="PF01796"/>
    </source>
</evidence>
<accession>A0A558RBC4</accession>
<dbReference type="OrthoDB" id="7210118at2"/>
<dbReference type="SUPFAM" id="SSF50249">
    <property type="entry name" value="Nucleic acid-binding proteins"/>
    <property type="match status" value="1"/>
</dbReference>
<name>A0A558RBC4_9SPHN</name>
<feature type="domain" description="ChsH2 C-terminal OB-fold" evidence="1">
    <location>
        <begin position="56"/>
        <end position="119"/>
    </location>
</feature>
<dbReference type="InterPro" id="IPR052513">
    <property type="entry name" value="Thioester_dehydratase-like"/>
</dbReference>
<dbReference type="PANTHER" id="PTHR34075">
    <property type="entry name" value="BLR3430 PROTEIN"/>
    <property type="match status" value="1"/>
</dbReference>
<dbReference type="EMBL" id="VNIM01000008">
    <property type="protein sequence ID" value="TVV76653.1"/>
    <property type="molecule type" value="Genomic_DNA"/>
</dbReference>
<dbReference type="PANTHER" id="PTHR34075:SF5">
    <property type="entry name" value="BLR3430 PROTEIN"/>
    <property type="match status" value="1"/>
</dbReference>
<protein>
    <submittedName>
        <fullName evidence="2">OB-fold domain-containing protein</fullName>
    </submittedName>
</protein>
<organism evidence="2 3">
    <name type="scientific">Alterirhizorhabdus solaris</name>
    <dbReference type="NCBI Taxonomy" id="2529389"/>
    <lineage>
        <taxon>Bacteria</taxon>
        <taxon>Pseudomonadati</taxon>
        <taxon>Pseudomonadota</taxon>
        <taxon>Alphaproteobacteria</taxon>
        <taxon>Sphingomonadales</taxon>
        <taxon>Rhizorhabdaceae</taxon>
        <taxon>Alterirhizorhabdus</taxon>
    </lineage>
</organism>
<reference evidence="2 3" key="1">
    <citation type="submission" date="2019-07" db="EMBL/GenBank/DDBJ databases">
        <title>Sphingomonas solaris sp. nov., isolated from a solar panel from Boston, Massachusetts.</title>
        <authorList>
            <person name="Tanner K."/>
            <person name="Pascual J."/>
            <person name="Mancuso C."/>
            <person name="Pereto J."/>
            <person name="Khalil A."/>
            <person name="Vilanova C."/>
        </authorList>
    </citation>
    <scope>NUCLEOTIDE SEQUENCE [LARGE SCALE GENOMIC DNA]</scope>
    <source>
        <strain evidence="2 3">R4DWN</strain>
    </source>
</reference>
<dbReference type="Proteomes" id="UP000318681">
    <property type="component" value="Unassembled WGS sequence"/>
</dbReference>
<dbReference type="InterPro" id="IPR012340">
    <property type="entry name" value="NA-bd_OB-fold"/>
</dbReference>
<dbReference type="InterPro" id="IPR002878">
    <property type="entry name" value="ChsH2_C"/>
</dbReference>
<evidence type="ECO:0000313" key="3">
    <source>
        <dbReference type="Proteomes" id="UP000318681"/>
    </source>
</evidence>
<gene>
    <name evidence="2" type="ORF">FOY91_03745</name>
</gene>
<dbReference type="RefSeq" id="WP_145148275.1">
    <property type="nucleotide sequence ID" value="NZ_VNIM01000008.1"/>
</dbReference>
<sequence>MTPPGIAPLVKGDPDAPFWEAWAAEERFLLHRCAICGRHDWPASCCVEHGLAAMTWVEASGGGVVDTYTVFHRAYTAGLASAVPYTVAVVRLDEGPYFHTRLVEVAPDAVCTGMRVRVRRGAGDAFPLFIPDRAF</sequence>
<dbReference type="AlphaFoldDB" id="A0A558RBC4"/>
<comment type="caution">
    <text evidence="2">The sequence shown here is derived from an EMBL/GenBank/DDBJ whole genome shotgun (WGS) entry which is preliminary data.</text>
</comment>
<evidence type="ECO:0000313" key="2">
    <source>
        <dbReference type="EMBL" id="TVV76653.1"/>
    </source>
</evidence>
<dbReference type="Pfam" id="PF01796">
    <property type="entry name" value="OB_ChsH2_C"/>
    <property type="match status" value="1"/>
</dbReference>